<sequence length="111" mass="12500">MHESIKSYLEKATNISKNYFNTKARRCDITIDDPVLLTNTWKANKIQPNFIGPFIIMDTAHLDENIVTIDALNAPGRPQVVFTLRLKPFIPCTAKDTFVSEASGPNQLLHT</sequence>
<proteinExistence type="predicted"/>
<dbReference type="WBParaSite" id="nRc.2.0.1.t46274-RA">
    <property type="protein sequence ID" value="nRc.2.0.1.t46274-RA"/>
    <property type="gene ID" value="nRc.2.0.1.g46274"/>
</dbReference>
<reference evidence="2" key="1">
    <citation type="submission" date="2022-11" db="UniProtKB">
        <authorList>
            <consortium name="WormBaseParasite"/>
        </authorList>
    </citation>
    <scope>IDENTIFICATION</scope>
</reference>
<dbReference type="AlphaFoldDB" id="A0A915L5F7"/>
<keyword evidence="1" id="KW-1185">Reference proteome</keyword>
<evidence type="ECO:0000313" key="1">
    <source>
        <dbReference type="Proteomes" id="UP000887565"/>
    </source>
</evidence>
<evidence type="ECO:0000313" key="2">
    <source>
        <dbReference type="WBParaSite" id="nRc.2.0.1.t46274-RA"/>
    </source>
</evidence>
<dbReference type="Proteomes" id="UP000887565">
    <property type="component" value="Unplaced"/>
</dbReference>
<name>A0A915L5F7_ROMCU</name>
<organism evidence="1 2">
    <name type="scientific">Romanomermis culicivorax</name>
    <name type="common">Nematode worm</name>
    <dbReference type="NCBI Taxonomy" id="13658"/>
    <lineage>
        <taxon>Eukaryota</taxon>
        <taxon>Metazoa</taxon>
        <taxon>Ecdysozoa</taxon>
        <taxon>Nematoda</taxon>
        <taxon>Enoplea</taxon>
        <taxon>Dorylaimia</taxon>
        <taxon>Mermithida</taxon>
        <taxon>Mermithoidea</taxon>
        <taxon>Mermithidae</taxon>
        <taxon>Romanomermis</taxon>
    </lineage>
</organism>
<protein>
    <submittedName>
        <fullName evidence="2">Uncharacterized protein</fullName>
    </submittedName>
</protein>
<accession>A0A915L5F7</accession>